<dbReference type="PROSITE" id="PS51820">
    <property type="entry name" value="PA14"/>
    <property type="match status" value="1"/>
</dbReference>
<dbReference type="InterPro" id="IPR037524">
    <property type="entry name" value="PA14/GLEYA"/>
</dbReference>
<protein>
    <recommendedName>
        <fullName evidence="7">PA14 domain-containing protein</fullName>
    </recommendedName>
</protein>
<dbReference type="EMBL" id="MHSR01000024">
    <property type="protein sequence ID" value="OHA45956.1"/>
    <property type="molecule type" value="Genomic_DNA"/>
</dbReference>
<dbReference type="InterPro" id="IPR013783">
    <property type="entry name" value="Ig-like_fold"/>
</dbReference>
<reference evidence="5 6" key="1">
    <citation type="journal article" date="2016" name="Nat. Commun.">
        <title>Thousands of microbial genomes shed light on interconnected biogeochemical processes in an aquifer system.</title>
        <authorList>
            <person name="Anantharaman K."/>
            <person name="Brown C.T."/>
            <person name="Hug L.A."/>
            <person name="Sharon I."/>
            <person name="Castelle C.J."/>
            <person name="Probst A.J."/>
            <person name="Thomas B.C."/>
            <person name="Singh A."/>
            <person name="Wilkins M.J."/>
            <person name="Karaoz U."/>
            <person name="Brodie E.L."/>
            <person name="Williams K.H."/>
            <person name="Hubbard S.S."/>
            <person name="Banfield J.F."/>
        </authorList>
    </citation>
    <scope>NUCLEOTIDE SEQUENCE [LARGE SCALE GENOMIC DNA]</scope>
</reference>
<organism evidence="5 6">
    <name type="scientific">Candidatus Terrybacteria bacterium RIFCSPHIGHO2_01_FULL_43_35</name>
    <dbReference type="NCBI Taxonomy" id="1802361"/>
    <lineage>
        <taxon>Bacteria</taxon>
        <taxon>Candidatus Terryibacteriota</taxon>
    </lineage>
</organism>
<feature type="transmembrane region" description="Helical" evidence="1">
    <location>
        <begin position="106"/>
        <end position="132"/>
    </location>
</feature>
<dbReference type="InterPro" id="IPR035986">
    <property type="entry name" value="PKD_dom_sf"/>
</dbReference>
<dbReference type="SMART" id="SM00089">
    <property type="entry name" value="PKD"/>
    <property type="match status" value="4"/>
</dbReference>
<evidence type="ECO:0000256" key="2">
    <source>
        <dbReference type="SAM" id="SignalP"/>
    </source>
</evidence>
<keyword evidence="2" id="KW-0732">Signal</keyword>
<evidence type="ECO:0000256" key="1">
    <source>
        <dbReference type="SAM" id="Phobius"/>
    </source>
</evidence>
<keyword evidence="1" id="KW-1133">Transmembrane helix</keyword>
<evidence type="ECO:0000259" key="4">
    <source>
        <dbReference type="PROSITE" id="PS51820"/>
    </source>
</evidence>
<feature type="domain" description="PKD" evidence="3">
    <location>
        <begin position="369"/>
        <end position="426"/>
    </location>
</feature>
<evidence type="ECO:0000259" key="3">
    <source>
        <dbReference type="PROSITE" id="PS50093"/>
    </source>
</evidence>
<dbReference type="InterPro" id="IPR022409">
    <property type="entry name" value="PKD/Chitinase_dom"/>
</dbReference>
<feature type="domain" description="PKD" evidence="3">
    <location>
        <begin position="524"/>
        <end position="589"/>
    </location>
</feature>
<name>A0A1G2PC92_9BACT</name>
<keyword evidence="1" id="KW-0472">Membrane</keyword>
<evidence type="ECO:0000313" key="6">
    <source>
        <dbReference type="Proteomes" id="UP000178869"/>
    </source>
</evidence>
<dbReference type="SUPFAM" id="SSF56988">
    <property type="entry name" value="Anthrax protective antigen"/>
    <property type="match status" value="1"/>
</dbReference>
<feature type="signal peptide" evidence="2">
    <location>
        <begin position="1"/>
        <end position="36"/>
    </location>
</feature>
<feature type="transmembrane region" description="Helical" evidence="1">
    <location>
        <begin position="69"/>
        <end position="94"/>
    </location>
</feature>
<feature type="domain" description="PKD" evidence="3">
    <location>
        <begin position="268"/>
        <end position="348"/>
    </location>
</feature>
<dbReference type="PROSITE" id="PS50093">
    <property type="entry name" value="PKD"/>
    <property type="match status" value="4"/>
</dbReference>
<dbReference type="Gene3D" id="3.90.182.10">
    <property type="entry name" value="Toxin - Anthrax Protective Antigen,domain 1"/>
    <property type="match status" value="1"/>
</dbReference>
<sequence length="866" mass="89480">MVIKFRLKRYKAPQTLWFWSVLAFLLNFFSAMPAKAAIVECGNFRDASGTPIPCNFCDLFVTGKNIVNFLWWDVAFPLAILLLVVAAFFFLISGGNPNLHTRAKSIATAAIMGLLITFGSWLVIGTIINFFANSSVQPWPWNKPDCVLSAAPPSCSSFGGVCVPSGQCQSGYGIAIPSGGFGDCNTTTNVCCQAGYVIPPSSPVCGNAIVETGEQCDRGNASNGSCPSSCSTSCTLNTCYACSGSSCVVTSGGQFGDSGCNNTCSQTLAVSCSGSPASINIGQSATWTASPSGGAGSYTYSWSGTDGLSGSSSTVSKTYTTAGTKSASVTVTSGTQTLTRSCTNTVNVDYPPISGSCAPSPPTINISGSTTWSATPSGGTGTYTYTWSGTDGLSGNTQSINKSYTTGGTKSAQVTITSGSQTATITCSTLRVVSPPPSLTASCSVSPTSILVGETATWSSVSSGGTGSYTYFWSGTDGLTSSSQSATKTYTTAGTKSASVTVTSGSQTVTVSCSSTLAVNLPPLNVSCSVAPNPVNTSQPAIWAANATGGTGTYTYSWSGTDGLSGTTQSVSKTYATAGSKTATVLVTSGSLTQSVSCGPLQVNLFNNAPIAAAQVSKDGLNYSNSISVTTGVPTNIWFSASGSSDPDGWTSVGGVSNGGKCQWNSDLNQGAPTFETTINNPASSSACNISLGSLTFNDAPGTYTYQVLQITDNTGAISNIATVQVFVLCGSGQFFGEYFNDQVYSGDGSSASHFVGTPAQTQCESIINHNWFTNSPFSGIVNSDYFSVRWTGNFIFNAGTYRFFASSDDGVRIFVDGNQIINGWLDQAFGNYSFDTTLSAGTHEVKVAYYEHTVNAHITVNWAQR</sequence>
<dbReference type="InterPro" id="IPR000601">
    <property type="entry name" value="PKD_dom"/>
</dbReference>
<dbReference type="SUPFAM" id="SSF49299">
    <property type="entry name" value="PKD domain"/>
    <property type="match status" value="3"/>
</dbReference>
<dbReference type="CDD" id="cd00146">
    <property type="entry name" value="PKD"/>
    <property type="match status" value="1"/>
</dbReference>
<dbReference type="AlphaFoldDB" id="A0A1G2PC92"/>
<keyword evidence="1" id="KW-0812">Transmembrane</keyword>
<feature type="domain" description="PKD" evidence="3">
    <location>
        <begin position="439"/>
        <end position="524"/>
    </location>
</feature>
<feature type="domain" description="PA14" evidence="4">
    <location>
        <begin position="730"/>
        <end position="866"/>
    </location>
</feature>
<dbReference type="Gene3D" id="2.60.40.10">
    <property type="entry name" value="Immunoglobulins"/>
    <property type="match status" value="3"/>
</dbReference>
<accession>A0A1G2PC92</accession>
<dbReference type="SMART" id="SM00758">
    <property type="entry name" value="PA14"/>
    <property type="match status" value="1"/>
</dbReference>
<dbReference type="Pfam" id="PF07691">
    <property type="entry name" value="PA14"/>
    <property type="match status" value="1"/>
</dbReference>
<evidence type="ECO:0008006" key="7">
    <source>
        <dbReference type="Google" id="ProtNLM"/>
    </source>
</evidence>
<gene>
    <name evidence="5" type="ORF">A2828_00845</name>
</gene>
<comment type="caution">
    <text evidence="5">The sequence shown here is derived from an EMBL/GenBank/DDBJ whole genome shotgun (WGS) entry which is preliminary data.</text>
</comment>
<evidence type="ECO:0000313" key="5">
    <source>
        <dbReference type="EMBL" id="OHA45956.1"/>
    </source>
</evidence>
<feature type="chain" id="PRO_5009583865" description="PA14 domain-containing protein" evidence="2">
    <location>
        <begin position="37"/>
        <end position="866"/>
    </location>
</feature>
<proteinExistence type="predicted"/>
<dbReference type="InterPro" id="IPR011658">
    <property type="entry name" value="PA14_dom"/>
</dbReference>
<dbReference type="Proteomes" id="UP000178869">
    <property type="component" value="Unassembled WGS sequence"/>
</dbReference>